<sequence length="182" mass="19267">MAAKTRSRLRTTVRDMVLTMALIVVPILLVFWLMPSNTPKSAVTPVSSADYQAMLTAARSQLPFEALSPTGLPAGWELTSDEYEPAGDTAAEWRLGYLTTSGTYAAFTQTTESVAQYLGDQSSDATQSGTVTVAGQTWLHYTGTTPGALKTLLFLQNGKSLEVVAGSASPADLELLAGSLQS</sequence>
<organism evidence="2 3">
    <name type="scientific">Actinospica durhamensis</name>
    <dbReference type="NCBI Taxonomy" id="1508375"/>
    <lineage>
        <taxon>Bacteria</taxon>
        <taxon>Bacillati</taxon>
        <taxon>Actinomycetota</taxon>
        <taxon>Actinomycetes</taxon>
        <taxon>Catenulisporales</taxon>
        <taxon>Actinospicaceae</taxon>
        <taxon>Actinospica</taxon>
    </lineage>
</organism>
<keyword evidence="1" id="KW-0812">Transmembrane</keyword>
<evidence type="ECO:0000313" key="2">
    <source>
        <dbReference type="EMBL" id="MBR7835292.1"/>
    </source>
</evidence>
<dbReference type="Pfam" id="PF14030">
    <property type="entry name" value="DUF4245"/>
    <property type="match status" value="1"/>
</dbReference>
<gene>
    <name evidence="2" type="ORF">KDL01_18605</name>
</gene>
<dbReference type="RefSeq" id="WP_212529786.1">
    <property type="nucleotide sequence ID" value="NZ_JAGSOG010000089.1"/>
</dbReference>
<keyword evidence="3" id="KW-1185">Reference proteome</keyword>
<keyword evidence="1" id="KW-0472">Membrane</keyword>
<feature type="transmembrane region" description="Helical" evidence="1">
    <location>
        <begin position="12"/>
        <end position="34"/>
    </location>
</feature>
<evidence type="ECO:0000313" key="3">
    <source>
        <dbReference type="Proteomes" id="UP000675781"/>
    </source>
</evidence>
<reference evidence="2" key="1">
    <citation type="submission" date="2021-04" db="EMBL/GenBank/DDBJ databases">
        <title>Genome based classification of Actinospica acidithermotolerans sp. nov., an actinobacterium isolated from an Indonesian hot spring.</title>
        <authorList>
            <person name="Kusuma A.B."/>
            <person name="Putra K.E."/>
            <person name="Nafisah S."/>
            <person name="Loh J."/>
            <person name="Nouioui I."/>
            <person name="Goodfellow M."/>
        </authorList>
    </citation>
    <scope>NUCLEOTIDE SEQUENCE</scope>
    <source>
        <strain evidence="2">CSCA 57</strain>
    </source>
</reference>
<evidence type="ECO:0000256" key="1">
    <source>
        <dbReference type="SAM" id="Phobius"/>
    </source>
</evidence>
<accession>A0A941EP39</accession>
<name>A0A941EP39_9ACTN</name>
<dbReference type="EMBL" id="JAGSOG010000089">
    <property type="protein sequence ID" value="MBR7835292.1"/>
    <property type="molecule type" value="Genomic_DNA"/>
</dbReference>
<keyword evidence="1" id="KW-1133">Transmembrane helix</keyword>
<dbReference type="Proteomes" id="UP000675781">
    <property type="component" value="Unassembled WGS sequence"/>
</dbReference>
<protein>
    <submittedName>
        <fullName evidence="2">DUF4245 domain-containing protein</fullName>
    </submittedName>
</protein>
<dbReference type="InterPro" id="IPR025339">
    <property type="entry name" value="DUF4245"/>
</dbReference>
<proteinExistence type="predicted"/>
<dbReference type="AlphaFoldDB" id="A0A941EP39"/>
<comment type="caution">
    <text evidence="2">The sequence shown here is derived from an EMBL/GenBank/DDBJ whole genome shotgun (WGS) entry which is preliminary data.</text>
</comment>